<comment type="cofactor">
    <cofactor evidence="1">
        <name>FAD</name>
        <dbReference type="ChEBI" id="CHEBI:57692"/>
    </cofactor>
</comment>
<gene>
    <name evidence="10" type="ORF">Psi01_13810</name>
</gene>
<feature type="compositionally biased region" description="Low complexity" evidence="6">
    <location>
        <begin position="360"/>
        <end position="392"/>
    </location>
</feature>
<dbReference type="Pfam" id="PF02771">
    <property type="entry name" value="Acyl-CoA_dh_N"/>
    <property type="match status" value="2"/>
</dbReference>
<organism evidence="10 11">
    <name type="scientific">Planobispora siamensis</name>
    <dbReference type="NCBI Taxonomy" id="936338"/>
    <lineage>
        <taxon>Bacteria</taxon>
        <taxon>Bacillati</taxon>
        <taxon>Actinomycetota</taxon>
        <taxon>Actinomycetes</taxon>
        <taxon>Streptosporangiales</taxon>
        <taxon>Streptosporangiaceae</taxon>
        <taxon>Planobispora</taxon>
    </lineage>
</organism>
<dbReference type="Gene3D" id="1.20.140.10">
    <property type="entry name" value="Butyryl-CoA Dehydrogenase, subunit A, domain 3"/>
    <property type="match status" value="2"/>
</dbReference>
<feature type="region of interest" description="Disordered" evidence="6">
    <location>
        <begin position="360"/>
        <end position="401"/>
    </location>
</feature>
<feature type="compositionally biased region" description="Low complexity" evidence="6">
    <location>
        <begin position="187"/>
        <end position="197"/>
    </location>
</feature>
<feature type="domain" description="Acyl-CoA dehydrogenase/oxidase C-terminal" evidence="7">
    <location>
        <begin position="410"/>
        <end position="460"/>
    </location>
</feature>
<name>A0A8J3WKE7_9ACTN</name>
<evidence type="ECO:0000313" key="11">
    <source>
        <dbReference type="Proteomes" id="UP000619788"/>
    </source>
</evidence>
<dbReference type="GO" id="GO:0016627">
    <property type="term" value="F:oxidoreductase activity, acting on the CH-CH group of donors"/>
    <property type="evidence" value="ECO:0007669"/>
    <property type="project" value="InterPro"/>
</dbReference>
<dbReference type="Pfam" id="PF02770">
    <property type="entry name" value="Acyl-CoA_dh_M"/>
    <property type="match status" value="1"/>
</dbReference>
<dbReference type="PANTHER" id="PTHR43292:SF4">
    <property type="entry name" value="ACYL-COA DEHYDROGENASE FADE34"/>
    <property type="match status" value="1"/>
</dbReference>
<dbReference type="PANTHER" id="PTHR43292">
    <property type="entry name" value="ACYL-COA DEHYDROGENASE"/>
    <property type="match status" value="1"/>
</dbReference>
<evidence type="ECO:0008006" key="12">
    <source>
        <dbReference type="Google" id="ProtNLM"/>
    </source>
</evidence>
<dbReference type="EMBL" id="BOOJ01000012">
    <property type="protein sequence ID" value="GIH90751.1"/>
    <property type="molecule type" value="Genomic_DNA"/>
</dbReference>
<dbReference type="InterPro" id="IPR006091">
    <property type="entry name" value="Acyl-CoA_Oxase/DH_mid-dom"/>
</dbReference>
<evidence type="ECO:0000256" key="3">
    <source>
        <dbReference type="ARBA" id="ARBA00022630"/>
    </source>
</evidence>
<keyword evidence="5" id="KW-0560">Oxidoreductase</keyword>
<dbReference type="RefSeq" id="WP_239127211.1">
    <property type="nucleotide sequence ID" value="NZ_BOOJ01000012.1"/>
</dbReference>
<comment type="similarity">
    <text evidence="2">Belongs to the acyl-CoA dehydrogenase family.</text>
</comment>
<evidence type="ECO:0000256" key="1">
    <source>
        <dbReference type="ARBA" id="ARBA00001974"/>
    </source>
</evidence>
<feature type="region of interest" description="Disordered" evidence="6">
    <location>
        <begin position="96"/>
        <end position="128"/>
    </location>
</feature>
<evidence type="ECO:0000259" key="9">
    <source>
        <dbReference type="Pfam" id="PF02771"/>
    </source>
</evidence>
<accession>A0A8J3WKE7</accession>
<feature type="compositionally biased region" description="Gly residues" evidence="6">
    <location>
        <begin position="174"/>
        <end position="186"/>
    </location>
</feature>
<dbReference type="InterPro" id="IPR013786">
    <property type="entry name" value="AcylCoA_DH/ox_N"/>
</dbReference>
<keyword evidence="11" id="KW-1185">Reference proteome</keyword>
<dbReference type="Gene3D" id="1.10.540.10">
    <property type="entry name" value="Acyl-CoA dehydrogenase/oxidase, N-terminal domain"/>
    <property type="match status" value="2"/>
</dbReference>
<dbReference type="Gene3D" id="2.40.110.10">
    <property type="entry name" value="Butyryl-CoA Dehydrogenase, subunit A, domain 2"/>
    <property type="match status" value="1"/>
</dbReference>
<reference evidence="10 11" key="1">
    <citation type="submission" date="2021-01" db="EMBL/GenBank/DDBJ databases">
        <title>Whole genome shotgun sequence of Planobispora siamensis NBRC 107568.</title>
        <authorList>
            <person name="Komaki H."/>
            <person name="Tamura T."/>
        </authorList>
    </citation>
    <scope>NUCLEOTIDE SEQUENCE [LARGE SCALE GENOMIC DNA]</scope>
    <source>
        <strain evidence="10 11">NBRC 107568</strain>
    </source>
</reference>
<evidence type="ECO:0000256" key="6">
    <source>
        <dbReference type="SAM" id="MobiDB-lite"/>
    </source>
</evidence>
<dbReference type="Proteomes" id="UP000619788">
    <property type="component" value="Unassembled WGS sequence"/>
</dbReference>
<feature type="region of interest" description="Disordered" evidence="6">
    <location>
        <begin position="157"/>
        <end position="214"/>
    </location>
</feature>
<keyword evidence="3" id="KW-0285">Flavoprotein</keyword>
<evidence type="ECO:0000259" key="7">
    <source>
        <dbReference type="Pfam" id="PF00441"/>
    </source>
</evidence>
<protein>
    <recommendedName>
        <fullName evidence="12">Acyl-CoA dehydrogenase</fullName>
    </recommendedName>
</protein>
<feature type="compositionally biased region" description="Basic and acidic residues" evidence="6">
    <location>
        <begin position="96"/>
        <end position="108"/>
    </location>
</feature>
<dbReference type="GO" id="GO:0005886">
    <property type="term" value="C:plasma membrane"/>
    <property type="evidence" value="ECO:0007669"/>
    <property type="project" value="TreeGrafter"/>
</dbReference>
<dbReference type="InterPro" id="IPR036250">
    <property type="entry name" value="AcylCo_DH-like_C"/>
</dbReference>
<feature type="domain" description="Acyl-CoA dehydrogenase/oxidase C-terminal" evidence="7">
    <location>
        <begin position="295"/>
        <end position="366"/>
    </location>
</feature>
<dbReference type="InterPro" id="IPR009100">
    <property type="entry name" value="AcylCoA_DH/oxidase_NM_dom_sf"/>
</dbReference>
<dbReference type="InterPro" id="IPR046373">
    <property type="entry name" value="Acyl-CoA_Oxase/DH_mid-dom_sf"/>
</dbReference>
<comment type="caution">
    <text evidence="10">The sequence shown here is derived from an EMBL/GenBank/DDBJ whole genome shotgun (WGS) entry which is preliminary data.</text>
</comment>
<evidence type="ECO:0000256" key="2">
    <source>
        <dbReference type="ARBA" id="ARBA00009347"/>
    </source>
</evidence>
<dbReference type="InterPro" id="IPR037069">
    <property type="entry name" value="AcylCoA_DH/ox_N_sf"/>
</dbReference>
<feature type="domain" description="Acyl-CoA oxidase/dehydrogenase middle" evidence="8">
    <location>
        <begin position="589"/>
        <end position="683"/>
    </location>
</feature>
<evidence type="ECO:0000313" key="10">
    <source>
        <dbReference type="EMBL" id="GIH90751.1"/>
    </source>
</evidence>
<dbReference type="SUPFAM" id="SSF56645">
    <property type="entry name" value="Acyl-CoA dehydrogenase NM domain-like"/>
    <property type="match status" value="2"/>
</dbReference>
<proteinExistence type="inferred from homology"/>
<dbReference type="InterPro" id="IPR009075">
    <property type="entry name" value="AcylCo_DH/oxidase_C"/>
</dbReference>
<feature type="compositionally biased region" description="Gly residues" evidence="6">
    <location>
        <begin position="198"/>
        <end position="214"/>
    </location>
</feature>
<evidence type="ECO:0000259" key="8">
    <source>
        <dbReference type="Pfam" id="PF02770"/>
    </source>
</evidence>
<dbReference type="SUPFAM" id="SSF47203">
    <property type="entry name" value="Acyl-CoA dehydrogenase C-terminal domain-like"/>
    <property type="match status" value="2"/>
</dbReference>
<feature type="domain" description="Acyl-CoA dehydrogenase/oxidase C-terminal" evidence="7">
    <location>
        <begin position="695"/>
        <end position="833"/>
    </location>
</feature>
<dbReference type="GO" id="GO:0050660">
    <property type="term" value="F:flavin adenine dinucleotide binding"/>
    <property type="evidence" value="ECO:0007669"/>
    <property type="project" value="InterPro"/>
</dbReference>
<evidence type="ECO:0000256" key="4">
    <source>
        <dbReference type="ARBA" id="ARBA00022827"/>
    </source>
</evidence>
<feature type="domain" description="Acyl-CoA dehydrogenase/oxidase N-terminal" evidence="9">
    <location>
        <begin position="494"/>
        <end position="583"/>
    </location>
</feature>
<keyword evidence="4" id="KW-0274">FAD</keyword>
<sequence>MGIGITEEHRALADSVRGFAARNIAPRGMEHEPFRAALAAQGLLGLHLPEEYGGQGGGLAELAVALEALGERCAPGSFLPTALASAVITRAIPEAHHPASAEGSRRAVPDPAGETPSDAPDAASSEGSRRASAVPALLAALADGSLTAAVVLPAGSRAALPIPPDGRAGTGEAATGGTGNGGGGSGAAESGGSEADGTGSGTAESGGAGSGGAGSGGAGVPFATALGSSGADLFVLPLPDGRWAALDRADCVTAPLEGVDLTRPLTAVTVAARAVPEERVLPGVTAELVEVLAAVLLGAEACGVAAWAVTAAADYAKVREQFGRPIGQFQGVKHRCAAMLVALEQARAAVWDAARALDGQGSPTANPAAAPGGDGSSAAPPGGDSSIAAAPGEDSPAVAAPGRLDDETLLTVAVAGVLAADAAVRCAADAIQVLGGIGYTYEHDAHLYYRRALSLRALSGDPGGWAERVAVLASGGVRRDMSPDLPREAEAFRREVGAAVASLAAEEPLTRLARLASEGWIMPYLPEPWGRAASPLEQVVIHQEFRAGGVRRPNLGIGAWAVPSIVRYGTPEQRERFLPKTFTTEITWCQLFSEPGAGSDLASLSTKAVRVEGGWSLSGQKIWTSLAQYAHWGICLARTDPDARKHEGITYFLVDMSSPGVTVRPLKEINGDEIFNEVFLDDVFVPDDLVVGEVNRGWRVARDTLSHERVALGDSWGPGSQHTDMVKLIGTLGGPGVLRPADLERAGRVWAEGQAVSALGLRVTLSQLSGGDSGTASSVRKLLGMRHSQAISEFCWSLAPASPYWNRMILTTRAFTIGGGTTEVQLNIIAERALGLPRDP</sequence>
<evidence type="ECO:0000256" key="5">
    <source>
        <dbReference type="ARBA" id="ARBA00023002"/>
    </source>
</evidence>
<feature type="domain" description="Acyl-CoA dehydrogenase/oxidase N-terminal" evidence="9">
    <location>
        <begin position="6"/>
        <end position="87"/>
    </location>
</feature>
<dbReference type="InterPro" id="IPR052161">
    <property type="entry name" value="Mycobact_Acyl-CoA_DH"/>
</dbReference>
<dbReference type="FunFam" id="2.40.110.10:FF:000011">
    <property type="entry name" value="Acyl-CoA dehydrogenase FadE34"/>
    <property type="match status" value="1"/>
</dbReference>
<dbReference type="AlphaFoldDB" id="A0A8J3WKE7"/>
<dbReference type="Pfam" id="PF00441">
    <property type="entry name" value="Acyl-CoA_dh_1"/>
    <property type="match status" value="3"/>
</dbReference>